<dbReference type="Gene3D" id="1.25.40.10">
    <property type="entry name" value="Tetratricopeptide repeat domain"/>
    <property type="match status" value="1"/>
</dbReference>
<protein>
    <submittedName>
        <fullName evidence="3">HET-domain-containing protein</fullName>
    </submittedName>
</protein>
<evidence type="ECO:0000259" key="2">
    <source>
        <dbReference type="Pfam" id="PF06985"/>
    </source>
</evidence>
<evidence type="ECO:0000313" key="4">
    <source>
        <dbReference type="Proteomes" id="UP000800200"/>
    </source>
</evidence>
<dbReference type="GO" id="GO:0043531">
    <property type="term" value="F:ADP binding"/>
    <property type="evidence" value="ECO:0007669"/>
    <property type="project" value="InterPro"/>
</dbReference>
<dbReference type="Pfam" id="PF06985">
    <property type="entry name" value="HET"/>
    <property type="match status" value="1"/>
</dbReference>
<feature type="domain" description="NB-ARC" evidence="1">
    <location>
        <begin position="268"/>
        <end position="441"/>
    </location>
</feature>
<dbReference type="InterPro" id="IPR027417">
    <property type="entry name" value="P-loop_NTPase"/>
</dbReference>
<dbReference type="AlphaFoldDB" id="A0A6A6ERT5"/>
<dbReference type="Gene3D" id="3.40.50.300">
    <property type="entry name" value="P-loop containing nucleotide triphosphate hydrolases"/>
    <property type="match status" value="1"/>
</dbReference>
<dbReference type="Pfam" id="PF13374">
    <property type="entry name" value="TPR_10"/>
    <property type="match status" value="3"/>
</dbReference>
<proteinExistence type="predicted"/>
<dbReference type="Pfam" id="PF13424">
    <property type="entry name" value="TPR_12"/>
    <property type="match status" value="1"/>
</dbReference>
<name>A0A6A6ERT5_9PEZI</name>
<dbReference type="OrthoDB" id="674604at2759"/>
<dbReference type="Pfam" id="PF00931">
    <property type="entry name" value="NB-ARC"/>
    <property type="match status" value="1"/>
</dbReference>
<dbReference type="PANTHER" id="PTHR46082:SF6">
    <property type="entry name" value="AAA+ ATPASE DOMAIN-CONTAINING PROTEIN-RELATED"/>
    <property type="match status" value="1"/>
</dbReference>
<dbReference type="Proteomes" id="UP000800200">
    <property type="component" value="Unassembled WGS sequence"/>
</dbReference>
<sequence>MLSFPILGERMAKRSPFKDLVEGTGKSKVGYGKIRFCGRQAANDGLQYFWVDTCCIDKSSSAELSEAINSMFRWYHDAAKCYVYLSDVSVYGSVEKDQVSQWRWKPVFRKSRWFTRGWTLQELIAPASVEFFSMEGERLGDKRSMEQSIHEITGVNVQALQGSPLYYFSVDERMLWAVRRETKREEDAAYSLLGIFDIHMPLIYGEGRKKALKRLKNKIKKSLEDKPPALPPALSSKHEDAFKCQEAEDAPWIVPFDRNPHFTGRELQLAKLREMLSVGRGQTTKVAVMGLGGVGKTQLVLELVYQIREEHKNCSIIWIPATNIESLHQAYVDVARQLSIPGWERDNANLKRHVQGYLSKESSGRWVLVFDNADNIDMWMAKPESEPGSGRLIEFLPRSKQGSIIFTTRDRKAAVKLAHWNMVEVPEMKKEVAKELLQKYLLNLELTKYPQDTEALLAELTYLPLAIVQATAYINENRITLADYLYLLADQEEGVIDLLSEEFADDGRYHNVKNPVATTWLISFEQIRHRDPLAADYLSFMACIDPKDIPQSILPAGASRKKEMDAIGTLSAYSFVGRRSADQCLDLHRLVHLATRNWLRTEGKLTKWAAKAVARLNEVFPDADHKNRNIWRAYLHHARYVFESCVFKVEAVDNGALLWKFGMCVHSDGRYSEAEKTFSQVVGIRKRVLGAEHPDTLTSIGRVAWTLSNQGRWKEAEELEVQVMETRKRVLGSEHPDTLTSMANLASTYRNQGRWKEAEELEVQVMETRKRVLGSEHPSTLSSMANLASTYSNQGRWKDAEELQAKVLQICSRVLGSEHPDKLRSMANLASTYSNQGRWKEAEELEVQVMETRKR</sequence>
<dbReference type="EMBL" id="ML994612">
    <property type="protein sequence ID" value="KAF2194001.1"/>
    <property type="molecule type" value="Genomic_DNA"/>
</dbReference>
<evidence type="ECO:0000313" key="3">
    <source>
        <dbReference type="EMBL" id="KAF2194001.1"/>
    </source>
</evidence>
<organism evidence="3 4">
    <name type="scientific">Zopfia rhizophila CBS 207.26</name>
    <dbReference type="NCBI Taxonomy" id="1314779"/>
    <lineage>
        <taxon>Eukaryota</taxon>
        <taxon>Fungi</taxon>
        <taxon>Dikarya</taxon>
        <taxon>Ascomycota</taxon>
        <taxon>Pezizomycotina</taxon>
        <taxon>Dothideomycetes</taxon>
        <taxon>Dothideomycetes incertae sedis</taxon>
        <taxon>Zopfiaceae</taxon>
        <taxon>Zopfia</taxon>
    </lineage>
</organism>
<dbReference type="SUPFAM" id="SSF52540">
    <property type="entry name" value="P-loop containing nucleoside triphosphate hydrolases"/>
    <property type="match status" value="1"/>
</dbReference>
<accession>A0A6A6ERT5</accession>
<dbReference type="InterPro" id="IPR011990">
    <property type="entry name" value="TPR-like_helical_dom_sf"/>
</dbReference>
<dbReference type="InterPro" id="IPR010730">
    <property type="entry name" value="HET"/>
</dbReference>
<dbReference type="SUPFAM" id="SSF48452">
    <property type="entry name" value="TPR-like"/>
    <property type="match status" value="2"/>
</dbReference>
<reference evidence="3" key="1">
    <citation type="journal article" date="2020" name="Stud. Mycol.">
        <title>101 Dothideomycetes genomes: a test case for predicting lifestyles and emergence of pathogens.</title>
        <authorList>
            <person name="Haridas S."/>
            <person name="Albert R."/>
            <person name="Binder M."/>
            <person name="Bloem J."/>
            <person name="Labutti K."/>
            <person name="Salamov A."/>
            <person name="Andreopoulos B."/>
            <person name="Baker S."/>
            <person name="Barry K."/>
            <person name="Bills G."/>
            <person name="Bluhm B."/>
            <person name="Cannon C."/>
            <person name="Castanera R."/>
            <person name="Culley D."/>
            <person name="Daum C."/>
            <person name="Ezra D."/>
            <person name="Gonzalez J."/>
            <person name="Henrissat B."/>
            <person name="Kuo A."/>
            <person name="Liang C."/>
            <person name="Lipzen A."/>
            <person name="Lutzoni F."/>
            <person name="Magnuson J."/>
            <person name="Mondo S."/>
            <person name="Nolan M."/>
            <person name="Ohm R."/>
            <person name="Pangilinan J."/>
            <person name="Park H.-J."/>
            <person name="Ramirez L."/>
            <person name="Alfaro M."/>
            <person name="Sun H."/>
            <person name="Tritt A."/>
            <person name="Yoshinaga Y."/>
            <person name="Zwiers L.-H."/>
            <person name="Turgeon B."/>
            <person name="Goodwin S."/>
            <person name="Spatafora J."/>
            <person name="Crous P."/>
            <person name="Grigoriev I."/>
        </authorList>
    </citation>
    <scope>NUCLEOTIDE SEQUENCE</scope>
    <source>
        <strain evidence="3">CBS 207.26</strain>
    </source>
</reference>
<gene>
    <name evidence="3" type="ORF">K469DRAFT_651102</name>
</gene>
<evidence type="ECO:0000259" key="1">
    <source>
        <dbReference type="Pfam" id="PF00931"/>
    </source>
</evidence>
<dbReference type="PANTHER" id="PTHR46082">
    <property type="entry name" value="ATP/GTP-BINDING PROTEIN-RELATED"/>
    <property type="match status" value="1"/>
</dbReference>
<keyword evidence="4" id="KW-1185">Reference proteome</keyword>
<feature type="non-terminal residue" evidence="3">
    <location>
        <position position="855"/>
    </location>
</feature>
<feature type="domain" description="Heterokaryon incompatibility" evidence="2">
    <location>
        <begin position="41"/>
        <end position="88"/>
    </location>
</feature>
<dbReference type="InterPro" id="IPR053137">
    <property type="entry name" value="NLR-like"/>
</dbReference>
<dbReference type="InterPro" id="IPR002182">
    <property type="entry name" value="NB-ARC"/>
</dbReference>